<dbReference type="InterPro" id="IPR050378">
    <property type="entry name" value="Metallo-dep_Hydrolases_sf"/>
</dbReference>
<evidence type="ECO:0000256" key="3">
    <source>
        <dbReference type="ARBA" id="ARBA00011881"/>
    </source>
</evidence>
<evidence type="ECO:0000256" key="2">
    <source>
        <dbReference type="ARBA" id="ARBA00008829"/>
    </source>
</evidence>
<keyword evidence="5" id="KW-0378">Hydrolase</keyword>
<dbReference type="AlphaFoldDB" id="A0A1D1WA05"/>
<comment type="subunit">
    <text evidence="3">Homotetramer.</text>
</comment>
<comment type="PTM">
    <text evidence="9">Carbamylation allows a single lysine to coordinate two divalent metal cations.</text>
</comment>
<sequence>MPSSQEQNGSASRSLVLIKGGRVVNDDCITEADVLIEDGLIVEVQSNIEIRGGENIEIVDASGKLVIPGGIDPHVHFQLPFMGTHSVDDFYTGTKAALAGGTTTIIDFAIPKKGHSHLGAYEQWRKWADEKVCCDYGLHVAVTWWSDQVKADMETLVKEKGINSFKMFMAYKDVMQVSDSEMINIMSTCKDIGALAQVHAENGDVIAENTRRLLQAGVNGPEGHAQSRPEEVEHEATVRAIMLANQTNCPLYVVHVMSKTSARAIADARREGRIVFGEPIAAGLASDGHHYYHQCWRHAAAHVLSPPLRCEADTASFLMDLLANGDLQTTGTDHCTFTSEQKAMGKGDFSKIPNGINGVEERMSIVWHKGVTSGKMDACNFVAVTSTNSAKIFNLYPRKGRIQVGSDGDVVVWDPTATKTISVATQQSVSDFNIFDGMKVSGVPVCVIANGRVVVRDGKVDAVKGSGRFLPTLPYSAAVYSRVSTRDQVRAWKKVERSVA</sequence>
<comment type="similarity">
    <text evidence="2">Belongs to the metallo-dependent hydrolases superfamily. Hydantoinase/dihydropyrimidinase family.</text>
</comment>
<dbReference type="NCBIfam" id="TIGR02033">
    <property type="entry name" value="D-hydantoinase"/>
    <property type="match status" value="1"/>
</dbReference>
<dbReference type="InterPro" id="IPR011778">
    <property type="entry name" value="Hydantoinase/dihydroPyrase"/>
</dbReference>
<keyword evidence="12" id="KW-1185">Reference proteome</keyword>
<dbReference type="SUPFAM" id="SSF51556">
    <property type="entry name" value="Metallo-dependent hydrolases"/>
    <property type="match status" value="1"/>
</dbReference>
<dbReference type="InterPro" id="IPR032466">
    <property type="entry name" value="Metal_Hydrolase"/>
</dbReference>
<dbReference type="Gene3D" id="2.30.40.10">
    <property type="entry name" value="Urease, subunit C, domain 1"/>
    <property type="match status" value="1"/>
</dbReference>
<dbReference type="InterPro" id="IPR011059">
    <property type="entry name" value="Metal-dep_hydrolase_composite"/>
</dbReference>
<dbReference type="FunFam" id="3.20.20.140:FF:000001">
    <property type="entry name" value="Dihydropyrimidinase like 3"/>
    <property type="match status" value="1"/>
</dbReference>
<dbReference type="Gene3D" id="3.20.20.140">
    <property type="entry name" value="Metal-dependent hydrolases"/>
    <property type="match status" value="1"/>
</dbReference>
<protein>
    <recommendedName>
        <fullName evidence="8">dihydropyrimidinase</fullName>
        <ecNumber evidence="8">3.5.2.2</ecNumber>
    </recommendedName>
</protein>
<keyword evidence="4" id="KW-0479">Metal-binding</keyword>
<evidence type="ECO:0000256" key="7">
    <source>
        <dbReference type="ARBA" id="ARBA00036696"/>
    </source>
</evidence>
<proteinExistence type="inferred from homology"/>
<evidence type="ECO:0000256" key="6">
    <source>
        <dbReference type="ARBA" id="ARBA00022833"/>
    </source>
</evidence>
<dbReference type="GO" id="GO:0046872">
    <property type="term" value="F:metal ion binding"/>
    <property type="evidence" value="ECO:0007669"/>
    <property type="project" value="UniProtKB-KW"/>
</dbReference>
<evidence type="ECO:0000259" key="10">
    <source>
        <dbReference type="Pfam" id="PF01979"/>
    </source>
</evidence>
<dbReference type="GO" id="GO:0006208">
    <property type="term" value="P:pyrimidine nucleobase catabolic process"/>
    <property type="evidence" value="ECO:0007669"/>
    <property type="project" value="TreeGrafter"/>
</dbReference>
<name>A0A1D1WA05_RAMVA</name>
<feature type="domain" description="Amidohydrolase-related" evidence="10">
    <location>
        <begin position="65"/>
        <end position="454"/>
    </location>
</feature>
<dbReference type="GO" id="GO:0005829">
    <property type="term" value="C:cytosol"/>
    <property type="evidence" value="ECO:0007669"/>
    <property type="project" value="TreeGrafter"/>
</dbReference>
<dbReference type="InterPro" id="IPR006680">
    <property type="entry name" value="Amidohydro-rel"/>
</dbReference>
<dbReference type="CDD" id="cd01314">
    <property type="entry name" value="D-HYD"/>
    <property type="match status" value="1"/>
</dbReference>
<dbReference type="EC" id="3.5.2.2" evidence="8"/>
<organism evidence="11 12">
    <name type="scientific">Ramazzottius varieornatus</name>
    <name type="common">Water bear</name>
    <name type="synonym">Tardigrade</name>
    <dbReference type="NCBI Taxonomy" id="947166"/>
    <lineage>
        <taxon>Eukaryota</taxon>
        <taxon>Metazoa</taxon>
        <taxon>Ecdysozoa</taxon>
        <taxon>Tardigrada</taxon>
        <taxon>Eutardigrada</taxon>
        <taxon>Parachela</taxon>
        <taxon>Hypsibioidea</taxon>
        <taxon>Ramazzottiidae</taxon>
        <taxon>Ramazzottius</taxon>
    </lineage>
</organism>
<dbReference type="MEROPS" id="M38.973"/>
<comment type="caution">
    <text evidence="11">The sequence shown here is derived from an EMBL/GenBank/DDBJ whole genome shotgun (WGS) entry which is preliminary data.</text>
</comment>
<dbReference type="PANTHER" id="PTHR11647">
    <property type="entry name" value="HYDRANTOINASE/DIHYDROPYRIMIDINASE FAMILY MEMBER"/>
    <property type="match status" value="1"/>
</dbReference>
<evidence type="ECO:0000313" key="12">
    <source>
        <dbReference type="Proteomes" id="UP000186922"/>
    </source>
</evidence>
<dbReference type="Proteomes" id="UP000186922">
    <property type="component" value="Unassembled WGS sequence"/>
</dbReference>
<evidence type="ECO:0000256" key="4">
    <source>
        <dbReference type="ARBA" id="ARBA00022723"/>
    </source>
</evidence>
<evidence type="ECO:0000313" key="11">
    <source>
        <dbReference type="EMBL" id="GAV09813.1"/>
    </source>
</evidence>
<dbReference type="SUPFAM" id="SSF51338">
    <property type="entry name" value="Composite domain of metallo-dependent hydrolases"/>
    <property type="match status" value="2"/>
</dbReference>
<accession>A0A1D1WA05</accession>
<dbReference type="Pfam" id="PF01979">
    <property type="entry name" value="Amidohydro_1"/>
    <property type="match status" value="1"/>
</dbReference>
<keyword evidence="6" id="KW-0862">Zinc</keyword>
<comment type="cofactor">
    <cofactor evidence="1">
        <name>Zn(2+)</name>
        <dbReference type="ChEBI" id="CHEBI:29105"/>
    </cofactor>
</comment>
<evidence type="ECO:0000256" key="9">
    <source>
        <dbReference type="PIRSR" id="PIRSR611778-50"/>
    </source>
</evidence>
<dbReference type="PANTHER" id="PTHR11647:SF1">
    <property type="entry name" value="COLLAPSIN RESPONSE MEDIATOR PROTEIN"/>
    <property type="match status" value="1"/>
</dbReference>
<evidence type="ECO:0000256" key="8">
    <source>
        <dbReference type="ARBA" id="ARBA00039113"/>
    </source>
</evidence>
<dbReference type="GO" id="GO:0004157">
    <property type="term" value="F:dihydropyrimidinase activity"/>
    <property type="evidence" value="ECO:0007669"/>
    <property type="project" value="UniProtKB-EC"/>
</dbReference>
<dbReference type="OrthoDB" id="10258955at2759"/>
<evidence type="ECO:0000256" key="5">
    <source>
        <dbReference type="ARBA" id="ARBA00022801"/>
    </source>
</evidence>
<gene>
    <name evidence="11" type="primary">RvY_19294-1</name>
    <name evidence="11" type="synonym">RvY_19294.1</name>
    <name evidence="11" type="ORF">RvY_19294</name>
</gene>
<evidence type="ECO:0000256" key="1">
    <source>
        <dbReference type="ARBA" id="ARBA00001947"/>
    </source>
</evidence>
<dbReference type="EMBL" id="BDGG01000028">
    <property type="protein sequence ID" value="GAV09813.1"/>
    <property type="molecule type" value="Genomic_DNA"/>
</dbReference>
<reference evidence="11 12" key="1">
    <citation type="journal article" date="2016" name="Nat. Commun.">
        <title>Extremotolerant tardigrade genome and improved radiotolerance of human cultured cells by tardigrade-unique protein.</title>
        <authorList>
            <person name="Hashimoto T."/>
            <person name="Horikawa D.D."/>
            <person name="Saito Y."/>
            <person name="Kuwahara H."/>
            <person name="Kozuka-Hata H."/>
            <person name="Shin-I T."/>
            <person name="Minakuchi Y."/>
            <person name="Ohishi K."/>
            <person name="Motoyama A."/>
            <person name="Aizu T."/>
            <person name="Enomoto A."/>
            <person name="Kondo K."/>
            <person name="Tanaka S."/>
            <person name="Hara Y."/>
            <person name="Koshikawa S."/>
            <person name="Sagara H."/>
            <person name="Miura T."/>
            <person name="Yokobori S."/>
            <person name="Miyagawa K."/>
            <person name="Suzuki Y."/>
            <person name="Kubo T."/>
            <person name="Oyama M."/>
            <person name="Kohara Y."/>
            <person name="Fujiyama A."/>
            <person name="Arakawa K."/>
            <person name="Katayama T."/>
            <person name="Toyoda A."/>
            <person name="Kunieda T."/>
        </authorList>
    </citation>
    <scope>NUCLEOTIDE SEQUENCE [LARGE SCALE GENOMIC DNA]</scope>
    <source>
        <strain evidence="11 12">YOKOZUNA-1</strain>
    </source>
</reference>
<comment type="catalytic activity">
    <reaction evidence="7">
        <text>5,6-dihydrouracil + H2O = 3-(carbamoylamino)propanoate + H(+)</text>
        <dbReference type="Rhea" id="RHEA:16121"/>
        <dbReference type="ChEBI" id="CHEBI:11892"/>
        <dbReference type="ChEBI" id="CHEBI:15377"/>
        <dbReference type="ChEBI" id="CHEBI:15378"/>
        <dbReference type="ChEBI" id="CHEBI:15901"/>
        <dbReference type="EC" id="3.5.2.2"/>
    </reaction>
</comment>
<feature type="modified residue" description="N6-carboxylysine" evidence="9">
    <location>
        <position position="166"/>
    </location>
</feature>
<dbReference type="STRING" id="947166.A0A1D1WA05"/>